<sequence>MPEGHSIHRVARRFQDAFVGQRLSASSPQGRFAQGAALVDGARAVEAYAHGKHFFLVFDNDLTLNVHLGMYGAWTFGGDATFRASSSIGAPRKMGEEESSDSEEAEREYVGPPAPRPTTRVRLESDNGWADLIGATTCRILEPTGVAELRKKLGPDPLDPDADPTPFYSACQKTSRPIGAVLMDQQAIAGIGNIYRAESLFRAGLDPHTPAHRVPDETTALLWRDNVRLMSTGVELGRIVTTAPEHRLGVSSRHAWPTHANYVYGRVGHTCRVCGNDAIVMEDMGGRKLYWCTVCQT</sequence>
<dbReference type="Pfam" id="PF06831">
    <property type="entry name" value="H2TH"/>
    <property type="match status" value="1"/>
</dbReference>
<dbReference type="RefSeq" id="WP_129314290.1">
    <property type="nucleotide sequence ID" value="NZ_NOIQ01000001.1"/>
</dbReference>
<evidence type="ECO:0000256" key="11">
    <source>
        <dbReference type="ARBA" id="ARBA00023268"/>
    </source>
</evidence>
<evidence type="ECO:0000256" key="7">
    <source>
        <dbReference type="ARBA" id="ARBA00022833"/>
    </source>
</evidence>
<dbReference type="GO" id="GO:0006284">
    <property type="term" value="P:base-excision repair"/>
    <property type="evidence" value="ECO:0007669"/>
    <property type="project" value="InterPro"/>
</dbReference>
<dbReference type="PROSITE" id="PS51066">
    <property type="entry name" value="ZF_FPG_2"/>
    <property type="match status" value="1"/>
</dbReference>
<dbReference type="EC" id="4.2.99.18" evidence="2"/>
<dbReference type="InterPro" id="IPR000214">
    <property type="entry name" value="Znf_DNA_glyclase/AP_lyase"/>
</dbReference>
<keyword evidence="9" id="KW-0234">DNA repair</keyword>
<keyword evidence="5 13" id="KW-0863">Zinc-finger</keyword>
<feature type="domain" description="FPG-type" evidence="15">
    <location>
        <begin position="262"/>
        <end position="297"/>
    </location>
</feature>
<proteinExistence type="inferred from homology"/>
<dbReference type="GO" id="GO:0000703">
    <property type="term" value="F:oxidized pyrimidine nucleobase lesion DNA N-glycosylase activity"/>
    <property type="evidence" value="ECO:0007669"/>
    <property type="project" value="TreeGrafter"/>
</dbReference>
<gene>
    <name evidence="17" type="ORF">GMA10_03125</name>
</gene>
<accession>A0A7K1LG92</accession>
<feature type="domain" description="Formamidopyrimidine-DNA glycosylase catalytic" evidence="16">
    <location>
        <begin position="2"/>
        <end position="89"/>
    </location>
</feature>
<dbReference type="PANTHER" id="PTHR42697">
    <property type="entry name" value="ENDONUCLEASE 8"/>
    <property type="match status" value="1"/>
</dbReference>
<dbReference type="InterPro" id="IPR012319">
    <property type="entry name" value="FPG_cat"/>
</dbReference>
<dbReference type="SMART" id="SM00898">
    <property type="entry name" value="Fapy_DNA_glyco"/>
    <property type="match status" value="1"/>
</dbReference>
<feature type="region of interest" description="Disordered" evidence="14">
    <location>
        <begin position="85"/>
        <end position="121"/>
    </location>
</feature>
<dbReference type="PANTHER" id="PTHR42697:SF1">
    <property type="entry name" value="ENDONUCLEASE 8"/>
    <property type="match status" value="1"/>
</dbReference>
<keyword evidence="3" id="KW-0479">Metal-binding</keyword>
<dbReference type="Gene3D" id="1.10.8.50">
    <property type="match status" value="1"/>
</dbReference>
<evidence type="ECO:0000313" key="17">
    <source>
        <dbReference type="EMBL" id="MUN54217.1"/>
    </source>
</evidence>
<name>A0A7K1LG92_9MICC</name>
<dbReference type="EMBL" id="WOGT01000001">
    <property type="protein sequence ID" value="MUN54217.1"/>
    <property type="molecule type" value="Genomic_DNA"/>
</dbReference>
<dbReference type="Proteomes" id="UP000462152">
    <property type="component" value="Unassembled WGS sequence"/>
</dbReference>
<dbReference type="Pfam" id="PF01149">
    <property type="entry name" value="Fapy_DNA_glyco"/>
    <property type="match status" value="1"/>
</dbReference>
<evidence type="ECO:0000313" key="18">
    <source>
        <dbReference type="Proteomes" id="UP000462152"/>
    </source>
</evidence>
<evidence type="ECO:0000256" key="8">
    <source>
        <dbReference type="ARBA" id="ARBA00023125"/>
    </source>
</evidence>
<dbReference type="InterPro" id="IPR035937">
    <property type="entry name" value="FPG_N"/>
</dbReference>
<dbReference type="OrthoDB" id="9800855at2"/>
<evidence type="ECO:0000256" key="12">
    <source>
        <dbReference type="ARBA" id="ARBA00023295"/>
    </source>
</evidence>
<dbReference type="CDD" id="cd08970">
    <property type="entry name" value="AcNei1_N"/>
    <property type="match status" value="1"/>
</dbReference>
<dbReference type="GO" id="GO:0008270">
    <property type="term" value="F:zinc ion binding"/>
    <property type="evidence" value="ECO:0007669"/>
    <property type="project" value="UniProtKB-KW"/>
</dbReference>
<dbReference type="SUPFAM" id="SSF46946">
    <property type="entry name" value="S13-like H2TH domain"/>
    <property type="match status" value="1"/>
</dbReference>
<evidence type="ECO:0000256" key="2">
    <source>
        <dbReference type="ARBA" id="ARBA00012720"/>
    </source>
</evidence>
<evidence type="ECO:0000259" key="15">
    <source>
        <dbReference type="PROSITE" id="PS51066"/>
    </source>
</evidence>
<organism evidence="17 18">
    <name type="scientific">Rothia koreensis</name>
    <dbReference type="NCBI Taxonomy" id="592378"/>
    <lineage>
        <taxon>Bacteria</taxon>
        <taxon>Bacillati</taxon>
        <taxon>Actinomycetota</taxon>
        <taxon>Actinomycetes</taxon>
        <taxon>Micrococcales</taxon>
        <taxon>Micrococcaceae</taxon>
        <taxon>Rothia</taxon>
    </lineage>
</organism>
<dbReference type="SMART" id="SM01232">
    <property type="entry name" value="H2TH"/>
    <property type="match status" value="1"/>
</dbReference>
<evidence type="ECO:0000256" key="4">
    <source>
        <dbReference type="ARBA" id="ARBA00022763"/>
    </source>
</evidence>
<evidence type="ECO:0000256" key="13">
    <source>
        <dbReference type="PROSITE-ProRule" id="PRU00391"/>
    </source>
</evidence>
<dbReference type="InterPro" id="IPR015886">
    <property type="entry name" value="H2TH_FPG"/>
</dbReference>
<dbReference type="GO" id="GO:0140078">
    <property type="term" value="F:class I DNA-(apurinic or apyrimidinic site) endonuclease activity"/>
    <property type="evidence" value="ECO:0007669"/>
    <property type="project" value="UniProtKB-EC"/>
</dbReference>
<keyword evidence="11" id="KW-0511">Multifunctional enzyme</keyword>
<evidence type="ECO:0000256" key="9">
    <source>
        <dbReference type="ARBA" id="ARBA00023204"/>
    </source>
</evidence>
<evidence type="ECO:0000256" key="5">
    <source>
        <dbReference type="ARBA" id="ARBA00022771"/>
    </source>
</evidence>
<dbReference type="SUPFAM" id="SSF81624">
    <property type="entry name" value="N-terminal domain of MutM-like DNA repair proteins"/>
    <property type="match status" value="1"/>
</dbReference>
<keyword evidence="10" id="KW-0456">Lyase</keyword>
<reference evidence="17 18" key="1">
    <citation type="submission" date="2019-12" db="EMBL/GenBank/DDBJ databases">
        <authorList>
            <person name="Li J."/>
            <person name="Shi Y."/>
            <person name="Xu G."/>
            <person name="Xiao D."/>
            <person name="Ran X."/>
        </authorList>
    </citation>
    <scope>NUCLEOTIDE SEQUENCE [LARGE SCALE GENOMIC DNA]</scope>
    <source>
        <strain evidence="17 18">JCM 15915</strain>
    </source>
</reference>
<dbReference type="GO" id="GO:0003684">
    <property type="term" value="F:damaged DNA binding"/>
    <property type="evidence" value="ECO:0007669"/>
    <property type="project" value="InterPro"/>
</dbReference>
<evidence type="ECO:0000256" key="6">
    <source>
        <dbReference type="ARBA" id="ARBA00022801"/>
    </source>
</evidence>
<evidence type="ECO:0000256" key="3">
    <source>
        <dbReference type="ARBA" id="ARBA00022723"/>
    </source>
</evidence>
<evidence type="ECO:0000256" key="1">
    <source>
        <dbReference type="ARBA" id="ARBA00009409"/>
    </source>
</evidence>
<comment type="caution">
    <text evidence="17">The sequence shown here is derived from an EMBL/GenBank/DDBJ whole genome shotgun (WGS) entry which is preliminary data.</text>
</comment>
<keyword evidence="4" id="KW-0227">DNA damage</keyword>
<dbReference type="AlphaFoldDB" id="A0A7K1LG92"/>
<keyword evidence="6" id="KW-0378">Hydrolase</keyword>
<keyword evidence="18" id="KW-1185">Reference proteome</keyword>
<feature type="compositionally biased region" description="Acidic residues" evidence="14">
    <location>
        <begin position="97"/>
        <end position="106"/>
    </location>
</feature>
<evidence type="ECO:0000259" key="16">
    <source>
        <dbReference type="PROSITE" id="PS51068"/>
    </source>
</evidence>
<evidence type="ECO:0000256" key="10">
    <source>
        <dbReference type="ARBA" id="ARBA00023239"/>
    </source>
</evidence>
<comment type="similarity">
    <text evidence="1">Belongs to the FPG family.</text>
</comment>
<dbReference type="PROSITE" id="PS51068">
    <property type="entry name" value="FPG_CAT"/>
    <property type="match status" value="1"/>
</dbReference>
<dbReference type="Gene3D" id="3.20.190.10">
    <property type="entry name" value="MutM-like, N-terminal"/>
    <property type="match status" value="1"/>
</dbReference>
<keyword evidence="8" id="KW-0238">DNA-binding</keyword>
<keyword evidence="12" id="KW-0326">Glycosidase</keyword>
<keyword evidence="7" id="KW-0862">Zinc</keyword>
<evidence type="ECO:0000256" key="14">
    <source>
        <dbReference type="SAM" id="MobiDB-lite"/>
    </source>
</evidence>
<dbReference type="InterPro" id="IPR010979">
    <property type="entry name" value="Ribosomal_uS13-like_H2TH"/>
</dbReference>
<protein>
    <recommendedName>
        <fullName evidence="2">DNA-(apurinic or apyrimidinic site) lyase</fullName>
        <ecNumber evidence="2">4.2.99.18</ecNumber>
    </recommendedName>
</protein>
<dbReference type="SUPFAM" id="SSF57716">
    <property type="entry name" value="Glucocorticoid receptor-like (DNA-binding domain)"/>
    <property type="match status" value="1"/>
</dbReference>